<dbReference type="PANTHER" id="PTHR14212:SF0">
    <property type="entry name" value="U4_U6 SMALL NUCLEAR RIBONUCLEOPROTEIN PRP3"/>
    <property type="match status" value="1"/>
</dbReference>
<accession>A0ABM0YXJ7</accession>
<evidence type="ECO:0000256" key="2">
    <source>
        <dbReference type="ARBA" id="ARBA00022664"/>
    </source>
</evidence>
<dbReference type="CDD" id="cd24162">
    <property type="entry name" value="Prp3_C"/>
    <property type="match status" value="1"/>
</dbReference>
<feature type="domain" description="Small nuclear ribonucleoprotein Prp3 C-terminal" evidence="6">
    <location>
        <begin position="233"/>
        <end position="352"/>
    </location>
</feature>
<feature type="region of interest" description="Disordered" evidence="5">
    <location>
        <begin position="1"/>
        <end position="20"/>
    </location>
</feature>
<evidence type="ECO:0000256" key="5">
    <source>
        <dbReference type="SAM" id="MobiDB-lite"/>
    </source>
</evidence>
<feature type="domain" description="Pre-mRNA-splicing factor 3" evidence="7">
    <location>
        <begin position="134"/>
        <end position="207"/>
    </location>
</feature>
<dbReference type="Pfam" id="PF08572">
    <property type="entry name" value="PRP3"/>
    <property type="match status" value="1"/>
</dbReference>
<evidence type="ECO:0000313" key="8">
    <source>
        <dbReference type="Proteomes" id="UP000694864"/>
    </source>
</evidence>
<evidence type="ECO:0000259" key="7">
    <source>
        <dbReference type="Pfam" id="PF08572"/>
    </source>
</evidence>
<keyword evidence="8" id="KW-1185">Reference proteome</keyword>
<evidence type="ECO:0000259" key="6">
    <source>
        <dbReference type="Pfam" id="PF06544"/>
    </source>
</evidence>
<evidence type="ECO:0000313" key="9">
    <source>
        <dbReference type="RefSeq" id="XP_010507474.1"/>
    </source>
</evidence>
<dbReference type="PANTHER" id="PTHR14212">
    <property type="entry name" value="U4/U6-ASSOCIATED RNA SPLICING FACTOR-RELATED"/>
    <property type="match status" value="1"/>
</dbReference>
<dbReference type="Proteomes" id="UP000694864">
    <property type="component" value="Chromosome 4"/>
</dbReference>
<dbReference type="RefSeq" id="XP_010507474.1">
    <property type="nucleotide sequence ID" value="XM_010509172.1"/>
</dbReference>
<dbReference type="Pfam" id="PF06544">
    <property type="entry name" value="Prp3_C"/>
    <property type="match status" value="1"/>
</dbReference>
<keyword evidence="2" id="KW-0507">mRNA processing</keyword>
<name>A0ABM0YXJ7_CAMSA</name>
<dbReference type="GeneID" id="104784105"/>
<sequence length="355" mass="40264">MQSTQIHGFSENLTPLPPVVTPPSPPRISKQLFNWAYTRRPPAPLLLISKDDRLVADVAALRNAGFAIFVAYDDATSAVLKNSARCALPWAPETGGGISSREIWDGITMEQVWQLRTFRRKNLLGLLAASPPPQLRTLRRVAKEKKKQEMIRLGLLEPPKPKVKLRNLMKILASEATQDPTKLEKEIRTAHAGREQAHIDRNTARKLIPAEKREKKERKLFSDPTTVETIVSVYKLNKKLSHPKTIFKVEKNAKQNILTGSSLMTEGMSVVLVEGKSKSINRYKKLMLKIINWKEAEKKEEEENGGNKCWLVWQGSVEKPSFHRFNVQECLNESAAKKVFTDAGVAYYWELALNY</sequence>
<organism evidence="8 9">
    <name type="scientific">Camelina sativa</name>
    <name type="common">False flax</name>
    <name type="synonym">Myagrum sativum</name>
    <dbReference type="NCBI Taxonomy" id="90675"/>
    <lineage>
        <taxon>Eukaryota</taxon>
        <taxon>Viridiplantae</taxon>
        <taxon>Streptophyta</taxon>
        <taxon>Embryophyta</taxon>
        <taxon>Tracheophyta</taxon>
        <taxon>Spermatophyta</taxon>
        <taxon>Magnoliopsida</taxon>
        <taxon>eudicotyledons</taxon>
        <taxon>Gunneridae</taxon>
        <taxon>Pentapetalae</taxon>
        <taxon>rosids</taxon>
        <taxon>malvids</taxon>
        <taxon>Brassicales</taxon>
        <taxon>Brassicaceae</taxon>
        <taxon>Camelineae</taxon>
        <taxon>Camelina</taxon>
    </lineage>
</organism>
<evidence type="ECO:0000256" key="3">
    <source>
        <dbReference type="ARBA" id="ARBA00023187"/>
    </source>
</evidence>
<protein>
    <submittedName>
        <fullName evidence="9">U4/U6 small nuclear ribonucleoprotein Prp3-like</fullName>
    </submittedName>
</protein>
<gene>
    <name evidence="9" type="primary">LOC104784105</name>
</gene>
<keyword evidence="4" id="KW-0539">Nucleus</keyword>
<dbReference type="InterPro" id="IPR013881">
    <property type="entry name" value="Pre-mRNA_splic_Prp3_dom"/>
</dbReference>
<comment type="subcellular location">
    <subcellularLocation>
        <location evidence="1">Nucleus</location>
    </subcellularLocation>
</comment>
<evidence type="ECO:0000256" key="4">
    <source>
        <dbReference type="ARBA" id="ARBA00023242"/>
    </source>
</evidence>
<dbReference type="InterPro" id="IPR010541">
    <property type="entry name" value="Prp3_C"/>
</dbReference>
<keyword evidence="3" id="KW-0508">mRNA splicing</keyword>
<evidence type="ECO:0000256" key="1">
    <source>
        <dbReference type="ARBA" id="ARBA00004123"/>
    </source>
</evidence>
<reference evidence="9" key="2">
    <citation type="submission" date="2025-08" db="UniProtKB">
        <authorList>
            <consortium name="RefSeq"/>
        </authorList>
    </citation>
    <scope>IDENTIFICATION</scope>
    <source>
        <tissue evidence="9">Leaf</tissue>
    </source>
</reference>
<dbReference type="InterPro" id="IPR027104">
    <property type="entry name" value="Prp3"/>
</dbReference>
<reference evidence="8" key="1">
    <citation type="journal article" date="2014" name="Nat. Commun.">
        <title>The emerging biofuel crop Camelina sativa retains a highly undifferentiated hexaploid genome structure.</title>
        <authorList>
            <person name="Kagale S."/>
            <person name="Koh C."/>
            <person name="Nixon J."/>
            <person name="Bollina V."/>
            <person name="Clarke W.E."/>
            <person name="Tuteja R."/>
            <person name="Spillane C."/>
            <person name="Robinson S.J."/>
            <person name="Links M.G."/>
            <person name="Clarke C."/>
            <person name="Higgins E.E."/>
            <person name="Huebert T."/>
            <person name="Sharpe A.G."/>
            <person name="Parkin I.A."/>
        </authorList>
    </citation>
    <scope>NUCLEOTIDE SEQUENCE [LARGE SCALE GENOMIC DNA]</scope>
    <source>
        <strain evidence="8">cv. DH55</strain>
    </source>
</reference>
<proteinExistence type="predicted"/>